<protein>
    <submittedName>
        <fullName evidence="1">F-box protein SKIP23-like</fullName>
    </submittedName>
</protein>
<dbReference type="Proteomes" id="UP001164539">
    <property type="component" value="Chromosome 7"/>
</dbReference>
<organism evidence="1 2">
    <name type="scientific">Melia azedarach</name>
    <name type="common">Chinaberry tree</name>
    <dbReference type="NCBI Taxonomy" id="155640"/>
    <lineage>
        <taxon>Eukaryota</taxon>
        <taxon>Viridiplantae</taxon>
        <taxon>Streptophyta</taxon>
        <taxon>Embryophyta</taxon>
        <taxon>Tracheophyta</taxon>
        <taxon>Spermatophyta</taxon>
        <taxon>Magnoliopsida</taxon>
        <taxon>eudicotyledons</taxon>
        <taxon>Gunneridae</taxon>
        <taxon>Pentapetalae</taxon>
        <taxon>rosids</taxon>
        <taxon>malvids</taxon>
        <taxon>Sapindales</taxon>
        <taxon>Meliaceae</taxon>
        <taxon>Melia</taxon>
    </lineage>
</organism>
<dbReference type="EMBL" id="CM051400">
    <property type="protein sequence ID" value="KAJ4714177.1"/>
    <property type="molecule type" value="Genomic_DNA"/>
</dbReference>
<evidence type="ECO:0000313" key="1">
    <source>
        <dbReference type="EMBL" id="KAJ4714177.1"/>
    </source>
</evidence>
<name>A0ACC1XTF0_MELAZ</name>
<reference evidence="1 2" key="1">
    <citation type="journal article" date="2023" name="Science">
        <title>Complex scaffold remodeling in plant triterpene biosynthesis.</title>
        <authorList>
            <person name="De La Pena R."/>
            <person name="Hodgson H."/>
            <person name="Liu J.C."/>
            <person name="Stephenson M.J."/>
            <person name="Martin A.C."/>
            <person name="Owen C."/>
            <person name="Harkess A."/>
            <person name="Leebens-Mack J."/>
            <person name="Jimenez L.E."/>
            <person name="Osbourn A."/>
            <person name="Sattely E.S."/>
        </authorList>
    </citation>
    <scope>NUCLEOTIDE SEQUENCE [LARGE SCALE GENOMIC DNA]</scope>
    <source>
        <strain evidence="2">cv. JPN11</strain>
        <tissue evidence="1">Leaf</tissue>
    </source>
</reference>
<keyword evidence="2" id="KW-1185">Reference proteome</keyword>
<proteinExistence type="predicted"/>
<comment type="caution">
    <text evidence="1">The sequence shown here is derived from an EMBL/GenBank/DDBJ whole genome shotgun (WGS) entry which is preliminary data.</text>
</comment>
<sequence length="386" mass="44086">MLSSSTDPDYSELPDGIVLSISAKLETRNDTLRFRFVCKRFQSLVPPPPDRALPSEAIQIPYPIAPFTDPLAHYLLLESKIYAIQSLDKVSNPLCWIVKVQELGGGRARLKDPLSGSVYGGLAECFPEPLNLLNYEVTEITKAYDLLLVLSDELDMMDEVNLVLPFVVEKIVVSNDHDIMAMHSGGKLIIWRKGDSCWRELNININEVQFEDVIYYDNKFYAVDNHGRTISVDCKTLETSQFVNPLPRLSAGQFKYLVRTEDCFYLIVQFQIDVEDGDFWNEYFYPLQFVVFRRDEDTREWIEKMDGFEDRVFCLGNACSYSFLASEFPGTIGNSIYYNDSLFGQVGGDRPGSEAGIYDLTNHNARPISDFPGYSGLFWPPPNWLW</sequence>
<evidence type="ECO:0000313" key="2">
    <source>
        <dbReference type="Proteomes" id="UP001164539"/>
    </source>
</evidence>
<accession>A0ACC1XTF0</accession>
<gene>
    <name evidence="1" type="ORF">OWV82_012702</name>
</gene>